<dbReference type="RefSeq" id="WP_091628977.1">
    <property type="nucleotide sequence ID" value="NZ_FOEF01000034.1"/>
</dbReference>
<accession>A0A1H8YP37</accession>
<dbReference type="AlphaFoldDB" id="A0A1H8YP37"/>
<keyword evidence="2" id="KW-1185">Reference proteome</keyword>
<dbReference type="OrthoDB" id="3637326at2"/>
<name>A0A1H8YP37_9PSEU</name>
<dbReference type="Proteomes" id="UP000198582">
    <property type="component" value="Unassembled WGS sequence"/>
</dbReference>
<evidence type="ECO:0000313" key="2">
    <source>
        <dbReference type="Proteomes" id="UP000198582"/>
    </source>
</evidence>
<reference evidence="1 2" key="1">
    <citation type="submission" date="2016-10" db="EMBL/GenBank/DDBJ databases">
        <authorList>
            <person name="de Groot N.N."/>
        </authorList>
    </citation>
    <scope>NUCLEOTIDE SEQUENCE [LARGE SCALE GENOMIC DNA]</scope>
    <source>
        <strain evidence="1 2">DSM 44993</strain>
    </source>
</reference>
<gene>
    <name evidence="1" type="ORF">SAMN04489732_13430</name>
</gene>
<dbReference type="EMBL" id="FOEF01000034">
    <property type="protein sequence ID" value="SEP53975.1"/>
    <property type="molecule type" value="Genomic_DNA"/>
</dbReference>
<dbReference type="STRING" id="394193.SAMN04489732_13430"/>
<proteinExistence type="predicted"/>
<protein>
    <submittedName>
        <fullName evidence="1">Uncharacterized protein</fullName>
    </submittedName>
</protein>
<organism evidence="1 2">
    <name type="scientific">Amycolatopsis saalfeldensis</name>
    <dbReference type="NCBI Taxonomy" id="394193"/>
    <lineage>
        <taxon>Bacteria</taxon>
        <taxon>Bacillati</taxon>
        <taxon>Actinomycetota</taxon>
        <taxon>Actinomycetes</taxon>
        <taxon>Pseudonocardiales</taxon>
        <taxon>Pseudonocardiaceae</taxon>
        <taxon>Amycolatopsis</taxon>
    </lineage>
</organism>
<sequence length="66" mass="7257">MAQTTAATPTRLVPIVRLGVRFTIGGHSCATWKPADKAYECTHGFVMWRSQVAESYDPESTQDGVE</sequence>
<evidence type="ECO:0000313" key="1">
    <source>
        <dbReference type="EMBL" id="SEP53975.1"/>
    </source>
</evidence>